<feature type="coiled-coil region" evidence="1">
    <location>
        <begin position="179"/>
        <end position="215"/>
    </location>
</feature>
<dbReference type="Proteomes" id="UP001159427">
    <property type="component" value="Unassembled WGS sequence"/>
</dbReference>
<comment type="caution">
    <text evidence="3">The sequence shown here is derived from an EMBL/GenBank/DDBJ whole genome shotgun (WGS) entry which is preliminary data.</text>
</comment>
<evidence type="ECO:0000259" key="2">
    <source>
        <dbReference type="Pfam" id="PF18126"/>
    </source>
</evidence>
<dbReference type="InterPro" id="IPR040922">
    <property type="entry name" value="Ribosomal_mL59_dom"/>
</dbReference>
<evidence type="ECO:0000313" key="3">
    <source>
        <dbReference type="EMBL" id="CAH3030848.1"/>
    </source>
</evidence>
<dbReference type="InterPro" id="IPR037507">
    <property type="entry name" value="Ribosomal_mL59"/>
</dbReference>
<name>A0ABN8MM95_9CNID</name>
<gene>
    <name evidence="3" type="ORF">PEVE_00038630</name>
</gene>
<reference evidence="3 4" key="1">
    <citation type="submission" date="2022-05" db="EMBL/GenBank/DDBJ databases">
        <authorList>
            <consortium name="Genoscope - CEA"/>
            <person name="William W."/>
        </authorList>
    </citation>
    <scope>NUCLEOTIDE SEQUENCE [LARGE SCALE GENOMIC DNA]</scope>
</reference>
<protein>
    <recommendedName>
        <fullName evidence="2">Large ribosomal subunit protein mL59 domain-containing protein</fullName>
    </recommendedName>
</protein>
<organism evidence="3 4">
    <name type="scientific">Porites evermanni</name>
    <dbReference type="NCBI Taxonomy" id="104178"/>
    <lineage>
        <taxon>Eukaryota</taxon>
        <taxon>Metazoa</taxon>
        <taxon>Cnidaria</taxon>
        <taxon>Anthozoa</taxon>
        <taxon>Hexacorallia</taxon>
        <taxon>Scleractinia</taxon>
        <taxon>Fungiina</taxon>
        <taxon>Poritidae</taxon>
        <taxon>Porites</taxon>
    </lineage>
</organism>
<accession>A0ABN8MM95</accession>
<sequence>MAAKMAAFMCRNCSRLWGSFAPVSLTQRFLFGRLLAQRYLCSTAAEFKETPESTEATEYNETTCKAKENAHPTLPHMLQRKGMGTPVIEENKEVHPEVAEILRKSKVQKVGDKWHKPKISARRLADLRKQYIAKGYYWPEKPMVDRGLDRMPKGHKYERRKEERLVKIEENMKNMPKIIEDYRKRMHELRAKRKEEKEQAKLKALEAQRLGLNLRDPRALQILGGQEKKSNKKKFQKKT</sequence>
<dbReference type="EMBL" id="CALNXI010000660">
    <property type="protein sequence ID" value="CAH3030848.1"/>
    <property type="molecule type" value="Genomic_DNA"/>
</dbReference>
<keyword evidence="1" id="KW-0175">Coiled coil</keyword>
<feature type="domain" description="Large ribosomal subunit protein mL59" evidence="2">
    <location>
        <begin position="75"/>
        <end position="184"/>
    </location>
</feature>
<evidence type="ECO:0000313" key="4">
    <source>
        <dbReference type="Proteomes" id="UP001159427"/>
    </source>
</evidence>
<proteinExistence type="predicted"/>
<dbReference type="PANTHER" id="PTHR28041">
    <property type="entry name" value="54S RIBOSOMAL PROTEIN L25, MITOCHONDRIAL"/>
    <property type="match status" value="1"/>
</dbReference>
<dbReference type="PANTHER" id="PTHR28041:SF1">
    <property type="entry name" value="LARGE RIBOSOMAL SUBUNIT PROTEIN ML59"/>
    <property type="match status" value="1"/>
</dbReference>
<evidence type="ECO:0000256" key="1">
    <source>
        <dbReference type="SAM" id="Coils"/>
    </source>
</evidence>
<dbReference type="Pfam" id="PF18126">
    <property type="entry name" value="Mitoc_mL59"/>
    <property type="match status" value="1"/>
</dbReference>
<keyword evidence="4" id="KW-1185">Reference proteome</keyword>